<protein>
    <recommendedName>
        <fullName evidence="3">Menorin-like domain-containing protein</fullName>
    </recommendedName>
</protein>
<dbReference type="EMBL" id="OV121138">
    <property type="protein sequence ID" value="CAH0561068.1"/>
    <property type="molecule type" value="Genomic_DNA"/>
</dbReference>
<dbReference type="OrthoDB" id="413402at2759"/>
<proteinExistence type="inferred from homology"/>
<dbReference type="PANTHER" id="PTHR21184:SF6">
    <property type="entry name" value="CONSERVED PLASMA MEMBRANE PROTEIN"/>
    <property type="match status" value="1"/>
</dbReference>
<evidence type="ECO:0000313" key="5">
    <source>
        <dbReference type="Proteomes" id="UP001154078"/>
    </source>
</evidence>
<keyword evidence="5" id="KW-1185">Reference proteome</keyword>
<comment type="similarity">
    <text evidence="1">Belongs to the menorin family.</text>
</comment>
<evidence type="ECO:0000256" key="2">
    <source>
        <dbReference type="SAM" id="SignalP"/>
    </source>
</evidence>
<sequence length="287" mass="32121">MGVLFYLLVLVYSTMTMAAKNLTSVTWVHAVNNQALLASVLQESNKVDMIEADVIYGHLTNQTDIIPVMGHPPMTESDLSLDDFLEKISKFNEIENVVRKGVKLDFKSIEAYQNSMESVRKYENASYPLWINADILPGPVDSKVTPVNADKFLEVARTFPSKVILSIGWTTNYGVLGNPPNISEGCYDCNQANTMLLKIQEHDVKHSVTFPMRAGLVAESLEVVRELLHGVKGSTLTIWSSMGDYVKVDKLRQLIANIGVDRIYVDVPDKLKERLHLDDLPQPTKKV</sequence>
<dbReference type="GO" id="GO:0005615">
    <property type="term" value="C:extracellular space"/>
    <property type="evidence" value="ECO:0007669"/>
    <property type="project" value="TreeGrafter"/>
</dbReference>
<feature type="signal peptide" evidence="2">
    <location>
        <begin position="1"/>
        <end position="18"/>
    </location>
</feature>
<evidence type="ECO:0000259" key="3">
    <source>
        <dbReference type="Pfam" id="PF10223"/>
    </source>
</evidence>
<dbReference type="Proteomes" id="UP001154078">
    <property type="component" value="Chromosome 7"/>
</dbReference>
<gene>
    <name evidence="4" type="ORF">MELIAE_LOCUS10696</name>
</gene>
<evidence type="ECO:0000256" key="1">
    <source>
        <dbReference type="ARBA" id="ARBA00044953"/>
    </source>
</evidence>
<dbReference type="Pfam" id="PF10223">
    <property type="entry name" value="Menorin_N"/>
    <property type="match status" value="1"/>
</dbReference>
<evidence type="ECO:0000313" key="4">
    <source>
        <dbReference type="EMBL" id="CAH0561068.1"/>
    </source>
</evidence>
<dbReference type="PANTHER" id="PTHR21184">
    <property type="entry name" value="MENORIN (DENDRITIC BRANCHING PROTEIN)"/>
    <property type="match status" value="1"/>
</dbReference>
<name>A0A9P0BDE9_BRAAE</name>
<organism evidence="4 5">
    <name type="scientific">Brassicogethes aeneus</name>
    <name type="common">Rape pollen beetle</name>
    <name type="synonym">Meligethes aeneus</name>
    <dbReference type="NCBI Taxonomy" id="1431903"/>
    <lineage>
        <taxon>Eukaryota</taxon>
        <taxon>Metazoa</taxon>
        <taxon>Ecdysozoa</taxon>
        <taxon>Arthropoda</taxon>
        <taxon>Hexapoda</taxon>
        <taxon>Insecta</taxon>
        <taxon>Pterygota</taxon>
        <taxon>Neoptera</taxon>
        <taxon>Endopterygota</taxon>
        <taxon>Coleoptera</taxon>
        <taxon>Polyphaga</taxon>
        <taxon>Cucujiformia</taxon>
        <taxon>Nitidulidae</taxon>
        <taxon>Meligethinae</taxon>
        <taxon>Brassicogethes</taxon>
    </lineage>
</organism>
<feature type="domain" description="Menorin-like" evidence="3">
    <location>
        <begin position="21"/>
        <end position="271"/>
    </location>
</feature>
<feature type="chain" id="PRO_5040297194" description="Menorin-like domain-containing protein" evidence="2">
    <location>
        <begin position="19"/>
        <end position="287"/>
    </location>
</feature>
<dbReference type="AlphaFoldDB" id="A0A9P0BDE9"/>
<keyword evidence="2" id="KW-0732">Signal</keyword>
<reference evidence="4" key="1">
    <citation type="submission" date="2021-12" db="EMBL/GenBank/DDBJ databases">
        <authorList>
            <person name="King R."/>
        </authorList>
    </citation>
    <scope>NUCLEOTIDE SEQUENCE</scope>
</reference>
<dbReference type="InterPro" id="IPR019356">
    <property type="entry name" value="Menorin_dom"/>
</dbReference>
<accession>A0A9P0BDE9</accession>